<gene>
    <name evidence="2" type="ORF">GCM10007173_19090</name>
</gene>
<feature type="region of interest" description="Disordered" evidence="1">
    <location>
        <begin position="96"/>
        <end position="128"/>
    </location>
</feature>
<dbReference type="EMBL" id="BMKX01000004">
    <property type="protein sequence ID" value="GGJ60470.1"/>
    <property type="molecule type" value="Genomic_DNA"/>
</dbReference>
<dbReference type="GeneID" id="303304268"/>
<reference evidence="3" key="1">
    <citation type="journal article" date="2019" name="Int. J. Syst. Evol. Microbiol.">
        <title>The Global Catalogue of Microorganisms (GCM) 10K type strain sequencing project: providing services to taxonomists for standard genome sequencing and annotation.</title>
        <authorList>
            <consortium name="The Broad Institute Genomics Platform"/>
            <consortium name="The Broad Institute Genome Sequencing Center for Infectious Disease"/>
            <person name="Wu L."/>
            <person name="Ma J."/>
        </authorList>
    </citation>
    <scope>NUCLEOTIDE SEQUENCE [LARGE SCALE GENOMIC DNA]</scope>
    <source>
        <strain evidence="3">CGMCC 1.3685</strain>
    </source>
</reference>
<comment type="caution">
    <text evidence="2">The sequence shown here is derived from an EMBL/GenBank/DDBJ whole genome shotgun (WGS) entry which is preliminary data.</text>
</comment>
<organism evidence="2 3">
    <name type="scientific">Glutamicibacter ardleyensis</name>
    <dbReference type="NCBI Taxonomy" id="225894"/>
    <lineage>
        <taxon>Bacteria</taxon>
        <taxon>Bacillati</taxon>
        <taxon>Actinomycetota</taxon>
        <taxon>Actinomycetes</taxon>
        <taxon>Micrococcales</taxon>
        <taxon>Micrococcaceae</taxon>
        <taxon>Glutamicibacter</taxon>
    </lineage>
</organism>
<proteinExistence type="predicted"/>
<protein>
    <recommendedName>
        <fullName evidence="4">Transposase DDE domain-containing protein</fullName>
    </recommendedName>
</protein>
<evidence type="ECO:0008006" key="4">
    <source>
        <dbReference type="Google" id="ProtNLM"/>
    </source>
</evidence>
<name>A0ABQ2DJP8_9MICC</name>
<sequence length="128" mass="14105">MGSRFIRKPRAVFGAVAVQIVDQTGRTTISVEHIGSANTDTELALLLRSAEQHLHPGQQTFDSAIWNENPRLWSKSLIEPSPSNCPTCSLTVEDPELAPQAARKPLRPQPRNYGKSSLQPMLDLGSKF</sequence>
<keyword evidence="3" id="KW-1185">Reference proteome</keyword>
<dbReference type="Proteomes" id="UP000606115">
    <property type="component" value="Unassembled WGS sequence"/>
</dbReference>
<accession>A0ABQ2DJP8</accession>
<evidence type="ECO:0000256" key="1">
    <source>
        <dbReference type="SAM" id="MobiDB-lite"/>
    </source>
</evidence>
<dbReference type="RefSeq" id="WP_188685302.1">
    <property type="nucleotide sequence ID" value="NZ_BMKX01000004.1"/>
</dbReference>
<evidence type="ECO:0000313" key="2">
    <source>
        <dbReference type="EMBL" id="GGJ60470.1"/>
    </source>
</evidence>
<evidence type="ECO:0000313" key="3">
    <source>
        <dbReference type="Proteomes" id="UP000606115"/>
    </source>
</evidence>